<comment type="subcellular location">
    <subcellularLocation>
        <location evidence="1">Membrane</location>
        <topology evidence="1">Multi-pass membrane protein</topology>
    </subcellularLocation>
</comment>
<dbReference type="NCBIfam" id="TIGR03023">
    <property type="entry name" value="WcaJ_sugtrans"/>
    <property type="match status" value="1"/>
</dbReference>
<dbReference type="GO" id="GO:0016020">
    <property type="term" value="C:membrane"/>
    <property type="evidence" value="ECO:0007669"/>
    <property type="project" value="UniProtKB-SubCell"/>
</dbReference>
<proteinExistence type="inferred from homology"/>
<feature type="transmembrane region" description="Helical" evidence="7">
    <location>
        <begin position="55"/>
        <end position="75"/>
    </location>
</feature>
<dbReference type="Proteomes" id="UP000031623">
    <property type="component" value="Chromosome"/>
</dbReference>
<dbReference type="PANTHER" id="PTHR30576">
    <property type="entry name" value="COLANIC BIOSYNTHESIS UDP-GLUCOSE LIPID CARRIER TRANSFERASE"/>
    <property type="match status" value="1"/>
</dbReference>
<feature type="transmembrane region" description="Helical" evidence="7">
    <location>
        <begin position="120"/>
        <end position="142"/>
    </location>
</feature>
<name>A0A090BUW9_9GAMM</name>
<dbReference type="Gene3D" id="3.40.50.720">
    <property type="entry name" value="NAD(P)-binding Rossmann-like Domain"/>
    <property type="match status" value="1"/>
</dbReference>
<sequence length="472" mass="55109">MYISKISDQVPIVDSMAKKNIFFVQLFDILSIIFSAIIAYTSYFSFEEWPIHVNYIVAIVLSVLLTIIIFPLFKVNQLYGNDLFSYIHRLFLAWLTVIAILIIIAFSLKLSAHFSRKWLFSWTFLSFLLLFGTRLILHYIIYLAAKDNFKKIVIVGAQELGQTLVQRIRSAKPYLNIDVLAFFDDNDTLKNKAVENIHVNGNILNLSRFIRENEIDEVWVTPQYIDQAYLEKILHNLRYNLVTIRFIPNIFSFHLINYSVSQFLGLPVISLTESPMTNEVNRALKAIEDKVLASLILLALSPLMLMISIGIKLSSAGPIFYRQERMGWNGKLFMMLKFRTMPIDVEKETGPVWAKMSETRATRLGHLLRRTSLDELPQLWNVLRGEMSIVGPRPERPYFVEKFKEDIPDYMQKHLVKAGITGWAQVNGWRGNTDLRKRIEHDIYYIEHWSVWFDLKIIFLTIFKILFDKNAY</sequence>
<dbReference type="InterPro" id="IPR017473">
    <property type="entry name" value="Undecaprenyl-P_gluc_Ptfrase"/>
</dbReference>
<dbReference type="HOGENOM" id="CLU_024920_0_1_6"/>
<keyword evidence="3 9" id="KW-0808">Transferase</keyword>
<reference evidence="9 10" key="1">
    <citation type="journal article" date="2014" name="ISME J.">
        <title>Ecophysiology of Thioploca ingrica as revealed by the complete genome sequence supplemented with proteomic evidence.</title>
        <authorList>
            <person name="Kojima H."/>
            <person name="Ogura Y."/>
            <person name="Yamamoto N."/>
            <person name="Togashi T."/>
            <person name="Mori H."/>
            <person name="Watanabe T."/>
            <person name="Nemoto F."/>
            <person name="Kurokawa K."/>
            <person name="Hayashi T."/>
            <person name="Fukui M."/>
        </authorList>
    </citation>
    <scope>NUCLEOTIDE SEQUENCE [LARGE SCALE GENOMIC DNA]</scope>
</reference>
<evidence type="ECO:0000259" key="8">
    <source>
        <dbReference type="Pfam" id="PF02397"/>
    </source>
</evidence>
<keyword evidence="5 7" id="KW-1133">Transmembrane helix</keyword>
<dbReference type="EMBL" id="AP014633">
    <property type="protein sequence ID" value="BAP55836.1"/>
    <property type="molecule type" value="Genomic_DNA"/>
</dbReference>
<evidence type="ECO:0000256" key="6">
    <source>
        <dbReference type="ARBA" id="ARBA00023136"/>
    </source>
</evidence>
<evidence type="ECO:0000256" key="7">
    <source>
        <dbReference type="SAM" id="Phobius"/>
    </source>
</evidence>
<dbReference type="Pfam" id="PF02397">
    <property type="entry name" value="Bac_transf"/>
    <property type="match status" value="1"/>
</dbReference>
<feature type="transmembrane region" description="Helical" evidence="7">
    <location>
        <begin position="21"/>
        <end position="43"/>
    </location>
</feature>
<gene>
    <name evidence="9" type="ORF">THII_1539</name>
</gene>
<evidence type="ECO:0000256" key="4">
    <source>
        <dbReference type="ARBA" id="ARBA00022692"/>
    </source>
</evidence>
<dbReference type="GO" id="GO:0016780">
    <property type="term" value="F:phosphotransferase activity, for other substituted phosphate groups"/>
    <property type="evidence" value="ECO:0007669"/>
    <property type="project" value="TreeGrafter"/>
</dbReference>
<feature type="domain" description="Bacterial sugar transferase" evidence="8">
    <location>
        <begin position="285"/>
        <end position="466"/>
    </location>
</feature>
<comment type="similarity">
    <text evidence="2">Belongs to the bacterial sugar transferase family.</text>
</comment>
<evidence type="ECO:0000256" key="1">
    <source>
        <dbReference type="ARBA" id="ARBA00004141"/>
    </source>
</evidence>
<dbReference type="STRING" id="40754.THII_1539"/>
<evidence type="ECO:0000313" key="10">
    <source>
        <dbReference type="Proteomes" id="UP000031623"/>
    </source>
</evidence>
<dbReference type="InterPro" id="IPR003362">
    <property type="entry name" value="Bact_transf"/>
</dbReference>
<evidence type="ECO:0000256" key="3">
    <source>
        <dbReference type="ARBA" id="ARBA00022679"/>
    </source>
</evidence>
<organism evidence="9 10">
    <name type="scientific">Thioploca ingrica</name>
    <dbReference type="NCBI Taxonomy" id="40754"/>
    <lineage>
        <taxon>Bacteria</taxon>
        <taxon>Pseudomonadati</taxon>
        <taxon>Pseudomonadota</taxon>
        <taxon>Gammaproteobacteria</taxon>
        <taxon>Thiotrichales</taxon>
        <taxon>Thiotrichaceae</taxon>
        <taxon>Thioploca</taxon>
    </lineage>
</organism>
<keyword evidence="4 7" id="KW-0812">Transmembrane</keyword>
<dbReference type="InterPro" id="IPR017475">
    <property type="entry name" value="EPS_sugar_tfrase"/>
</dbReference>
<evidence type="ECO:0000313" key="9">
    <source>
        <dbReference type="EMBL" id="BAP55836.1"/>
    </source>
</evidence>
<feature type="transmembrane region" description="Helical" evidence="7">
    <location>
        <begin position="291"/>
        <end position="313"/>
    </location>
</feature>
<dbReference type="NCBIfam" id="TIGR03025">
    <property type="entry name" value="EPS_sugtrans"/>
    <property type="match status" value="1"/>
</dbReference>
<protein>
    <submittedName>
        <fullName evidence="9">Undecaprenyl-phosphate glucose phosphotransferase</fullName>
    </submittedName>
</protein>
<keyword evidence="10" id="KW-1185">Reference proteome</keyword>
<dbReference type="Pfam" id="PF13727">
    <property type="entry name" value="CoA_binding_3"/>
    <property type="match status" value="1"/>
</dbReference>
<evidence type="ECO:0000256" key="5">
    <source>
        <dbReference type="ARBA" id="ARBA00022989"/>
    </source>
</evidence>
<dbReference type="OrthoDB" id="9808602at2"/>
<accession>A0A090BUW9</accession>
<evidence type="ECO:0000256" key="2">
    <source>
        <dbReference type="ARBA" id="ARBA00006464"/>
    </source>
</evidence>
<dbReference type="PANTHER" id="PTHR30576:SF0">
    <property type="entry name" value="UNDECAPRENYL-PHOSPHATE N-ACETYLGALACTOSAMINYL 1-PHOSPHATE TRANSFERASE-RELATED"/>
    <property type="match status" value="1"/>
</dbReference>
<dbReference type="AlphaFoldDB" id="A0A090BUW9"/>
<keyword evidence="6 7" id="KW-0472">Membrane</keyword>
<feature type="transmembrane region" description="Helical" evidence="7">
    <location>
        <begin position="87"/>
        <end position="108"/>
    </location>
</feature>
<dbReference type="KEGG" id="tig:THII_1539"/>